<evidence type="ECO:0000313" key="8">
    <source>
        <dbReference type="Proteomes" id="UP000003136"/>
    </source>
</evidence>
<dbReference type="CDD" id="cd03220">
    <property type="entry name" value="ABC_KpsT_Wzt"/>
    <property type="match status" value="1"/>
</dbReference>
<dbReference type="Gene3D" id="3.40.50.300">
    <property type="entry name" value="P-loop containing nucleotide triphosphate hydrolases"/>
    <property type="match status" value="1"/>
</dbReference>
<dbReference type="Proteomes" id="UP000003136">
    <property type="component" value="Unassembled WGS sequence"/>
</dbReference>
<dbReference type="InterPro" id="IPR015860">
    <property type="entry name" value="ABC_transpr_TagH-like"/>
</dbReference>
<dbReference type="SUPFAM" id="SSF52540">
    <property type="entry name" value="P-loop containing nucleoside triphosphate hydrolases"/>
    <property type="match status" value="1"/>
</dbReference>
<evidence type="ECO:0000259" key="6">
    <source>
        <dbReference type="PROSITE" id="PS50893"/>
    </source>
</evidence>
<keyword evidence="4" id="KW-0067">ATP-binding</keyword>
<dbReference type="InterPro" id="IPR029439">
    <property type="entry name" value="Wzt_C"/>
</dbReference>
<comment type="caution">
    <text evidence="7">The sequence shown here is derived from an EMBL/GenBank/DDBJ whole genome shotgun (WGS) entry which is preliminary data.</text>
</comment>
<dbReference type="GO" id="GO:0005524">
    <property type="term" value="F:ATP binding"/>
    <property type="evidence" value="ECO:0007669"/>
    <property type="project" value="UniProtKB-KW"/>
</dbReference>
<dbReference type="InterPro" id="IPR003439">
    <property type="entry name" value="ABC_transporter-like_ATP-bd"/>
</dbReference>
<dbReference type="CDD" id="cd10147">
    <property type="entry name" value="Wzt_C-like"/>
    <property type="match status" value="1"/>
</dbReference>
<dbReference type="Pfam" id="PF14524">
    <property type="entry name" value="Wzt_C"/>
    <property type="match status" value="1"/>
</dbReference>
<evidence type="ECO:0000256" key="3">
    <source>
        <dbReference type="ARBA" id="ARBA00022741"/>
    </source>
</evidence>
<dbReference type="PANTHER" id="PTHR46743">
    <property type="entry name" value="TEICHOIC ACIDS EXPORT ATP-BINDING PROTEIN TAGH"/>
    <property type="match status" value="1"/>
</dbReference>
<dbReference type="InterPro" id="IPR003593">
    <property type="entry name" value="AAA+_ATPase"/>
</dbReference>
<dbReference type="EMBL" id="ABVQ01000037">
    <property type="protein sequence ID" value="EEC55817.1"/>
    <property type="molecule type" value="Genomic_DNA"/>
</dbReference>
<dbReference type="HOGENOM" id="CLU_000604_101_1_9"/>
<dbReference type="STRING" id="483218.BACPEC_02324"/>
<evidence type="ECO:0000256" key="1">
    <source>
        <dbReference type="ARBA" id="ARBA00005417"/>
    </source>
</evidence>
<reference evidence="7 8" key="1">
    <citation type="submission" date="2008-11" db="EMBL/GenBank/DDBJ databases">
        <title>Draft genome sequence of Bacteroides pectinophilus (ATCC 43243).</title>
        <authorList>
            <person name="Sudarsanam P."/>
            <person name="Ley R."/>
            <person name="Guruge J."/>
            <person name="Turnbaugh P.J."/>
            <person name="Mahowald M."/>
            <person name="Liep D."/>
            <person name="Gordon J."/>
        </authorList>
    </citation>
    <scope>NUCLEOTIDE SEQUENCE [LARGE SCALE GENOMIC DNA]</scope>
    <source>
        <strain evidence="7 8">ATCC 43243</strain>
    </source>
</reference>
<dbReference type="eggNOG" id="COG1134">
    <property type="taxonomic scope" value="Bacteria"/>
</dbReference>
<dbReference type="GO" id="GO:0140359">
    <property type="term" value="F:ABC-type transporter activity"/>
    <property type="evidence" value="ECO:0007669"/>
    <property type="project" value="InterPro"/>
</dbReference>
<evidence type="ECO:0000256" key="5">
    <source>
        <dbReference type="SAM" id="MobiDB-lite"/>
    </source>
</evidence>
<comment type="similarity">
    <text evidence="1">Belongs to the ABC transporter superfamily.</text>
</comment>
<feature type="region of interest" description="Disordered" evidence="5">
    <location>
        <begin position="251"/>
        <end position="277"/>
    </location>
</feature>
<dbReference type="GO" id="GO:0016020">
    <property type="term" value="C:membrane"/>
    <property type="evidence" value="ECO:0007669"/>
    <property type="project" value="InterPro"/>
</dbReference>
<evidence type="ECO:0000256" key="4">
    <source>
        <dbReference type="ARBA" id="ARBA00022840"/>
    </source>
</evidence>
<dbReference type="Gene3D" id="2.70.50.60">
    <property type="entry name" value="abc- transporter (atp binding component) like domain"/>
    <property type="match status" value="1"/>
</dbReference>
<proteinExistence type="inferred from homology"/>
<dbReference type="AlphaFoldDB" id="B7AUC6"/>
<keyword evidence="8" id="KW-1185">Reference proteome</keyword>
<feature type="compositionally biased region" description="Basic and acidic residues" evidence="5">
    <location>
        <begin position="251"/>
        <end position="275"/>
    </location>
</feature>
<feature type="domain" description="ABC transporter" evidence="6">
    <location>
        <begin position="27"/>
        <end position="249"/>
    </location>
</feature>
<dbReference type="SMART" id="SM00382">
    <property type="entry name" value="AAA"/>
    <property type="match status" value="1"/>
</dbReference>
<dbReference type="InterPro" id="IPR027417">
    <property type="entry name" value="P-loop_NTPase"/>
</dbReference>
<dbReference type="Pfam" id="PF00005">
    <property type="entry name" value="ABC_tran"/>
    <property type="match status" value="1"/>
</dbReference>
<keyword evidence="3" id="KW-0547">Nucleotide-binding</keyword>
<dbReference type="GO" id="GO:0016887">
    <property type="term" value="F:ATP hydrolysis activity"/>
    <property type="evidence" value="ECO:0007669"/>
    <property type="project" value="InterPro"/>
</dbReference>
<gene>
    <name evidence="7" type="ORF">BACPEC_02324</name>
</gene>
<protein>
    <recommendedName>
        <fullName evidence="6">ABC transporter domain-containing protein</fullName>
    </recommendedName>
</protein>
<organism evidence="7 8">
    <name type="scientific">[Bacteroides] pectinophilus ATCC 43243</name>
    <dbReference type="NCBI Taxonomy" id="483218"/>
    <lineage>
        <taxon>Bacteria</taxon>
        <taxon>Bacillati</taxon>
        <taxon>Bacillota</taxon>
        <taxon>Clostridia</taxon>
        <taxon>Eubacteriales</taxon>
    </lineage>
</organism>
<keyword evidence="2" id="KW-0813">Transport</keyword>
<sequence>MMDSNNAIEVRNVSKHFKVYYDKGSQLKERVLFRKRNAYENRVVLDNISFSIKKGEAVGLVGKNGCGKSTTLKLLTKIIYPNSGTIEMCGRVSSLIELGAGFHPDMSGRENIYTNAAIFGLTKKEIDERLNDIIAFSELEQFIDNPVRTYSSGMYMRLAFSVAINVNADILLIDEILAVGDANFQAKCFNKLREIKAEGTTIVIVSHSLGQIEQICDRSIWIKNGKIQMEGSPKDVHLEYLDYMNTERMEMAEKERARQEAEEQANPEKADGKEAAKKKKRYGSMDCMFTKINILDADGNPQKTFRTGEEMVLDLHYECKKKVTDAVFGFGIFRSDGLWCYGTNTRIDHKDNFDIERDGSYRVDLKELMLIPAEYWVDVTIEYGEGNPVDYYKEALRFEVVSKVSDVGVLRIPHEWTLNI</sequence>
<dbReference type="PANTHER" id="PTHR46743:SF2">
    <property type="entry name" value="TEICHOIC ACIDS EXPORT ATP-BINDING PROTEIN TAGH"/>
    <property type="match status" value="1"/>
</dbReference>
<dbReference type="InterPro" id="IPR050683">
    <property type="entry name" value="Bact_Polysacc_Export_ATP-bd"/>
</dbReference>
<evidence type="ECO:0000313" key="7">
    <source>
        <dbReference type="EMBL" id="EEC55817.1"/>
    </source>
</evidence>
<evidence type="ECO:0000256" key="2">
    <source>
        <dbReference type="ARBA" id="ARBA00022448"/>
    </source>
</evidence>
<dbReference type="PROSITE" id="PS50893">
    <property type="entry name" value="ABC_TRANSPORTER_2"/>
    <property type="match status" value="1"/>
</dbReference>
<name>B7AUC6_9FIRM</name>
<accession>B7AUC6</accession>
<reference evidence="7 8" key="2">
    <citation type="submission" date="2008-11" db="EMBL/GenBank/DDBJ databases">
        <authorList>
            <person name="Fulton L."/>
            <person name="Clifton S."/>
            <person name="Fulton B."/>
            <person name="Xu J."/>
            <person name="Minx P."/>
            <person name="Pepin K.H."/>
            <person name="Johnson M."/>
            <person name="Bhonagiri V."/>
            <person name="Nash W.E."/>
            <person name="Mardis E.R."/>
            <person name="Wilson R.K."/>
        </authorList>
    </citation>
    <scope>NUCLEOTIDE SEQUENCE [LARGE SCALE GENOMIC DNA]</scope>
    <source>
        <strain evidence="7 8">ATCC 43243</strain>
    </source>
</reference>